<dbReference type="Pfam" id="PF13305">
    <property type="entry name" value="TetR_C_33"/>
    <property type="match status" value="1"/>
</dbReference>
<dbReference type="PANTHER" id="PTHR30055">
    <property type="entry name" value="HTH-TYPE TRANSCRIPTIONAL REGULATOR RUTR"/>
    <property type="match status" value="1"/>
</dbReference>
<name>A0A1N6U303_9GAMM</name>
<feature type="DNA-binding region" description="H-T-H motif" evidence="4">
    <location>
        <begin position="34"/>
        <end position="53"/>
    </location>
</feature>
<evidence type="ECO:0000256" key="1">
    <source>
        <dbReference type="ARBA" id="ARBA00023015"/>
    </source>
</evidence>
<dbReference type="PROSITE" id="PS50977">
    <property type="entry name" value="HTH_TETR_2"/>
    <property type="match status" value="1"/>
</dbReference>
<proteinExistence type="predicted"/>
<keyword evidence="2 4" id="KW-0238">DNA-binding</keyword>
<dbReference type="PANTHER" id="PTHR30055:SF220">
    <property type="entry name" value="TETR-FAMILY REGULATORY PROTEIN"/>
    <property type="match status" value="1"/>
</dbReference>
<dbReference type="SUPFAM" id="SSF48498">
    <property type="entry name" value="Tetracyclin repressor-like, C-terminal domain"/>
    <property type="match status" value="1"/>
</dbReference>
<dbReference type="InterPro" id="IPR025996">
    <property type="entry name" value="MT1864/Rv1816-like_C"/>
</dbReference>
<dbReference type="InterPro" id="IPR001647">
    <property type="entry name" value="HTH_TetR"/>
</dbReference>
<evidence type="ECO:0000256" key="2">
    <source>
        <dbReference type="ARBA" id="ARBA00023125"/>
    </source>
</evidence>
<keyword evidence="7" id="KW-1185">Reference proteome</keyword>
<dbReference type="EMBL" id="FTMN01000006">
    <property type="protein sequence ID" value="SIQ59974.1"/>
    <property type="molecule type" value="Genomic_DNA"/>
</dbReference>
<evidence type="ECO:0000256" key="4">
    <source>
        <dbReference type="PROSITE-ProRule" id="PRU00335"/>
    </source>
</evidence>
<evidence type="ECO:0000259" key="5">
    <source>
        <dbReference type="PROSITE" id="PS50977"/>
    </source>
</evidence>
<evidence type="ECO:0000313" key="6">
    <source>
        <dbReference type="EMBL" id="SIQ59974.1"/>
    </source>
</evidence>
<dbReference type="InterPro" id="IPR009057">
    <property type="entry name" value="Homeodomain-like_sf"/>
</dbReference>
<keyword evidence="3" id="KW-0804">Transcription</keyword>
<dbReference type="SUPFAM" id="SSF46689">
    <property type="entry name" value="Homeodomain-like"/>
    <property type="match status" value="1"/>
</dbReference>
<dbReference type="Gene3D" id="1.10.357.10">
    <property type="entry name" value="Tetracycline Repressor, domain 2"/>
    <property type="match status" value="1"/>
</dbReference>
<dbReference type="InterPro" id="IPR036271">
    <property type="entry name" value="Tet_transcr_reg_TetR-rel_C_sf"/>
</dbReference>
<feature type="domain" description="HTH tetR-type" evidence="5">
    <location>
        <begin position="11"/>
        <end position="71"/>
    </location>
</feature>
<gene>
    <name evidence="6" type="ORF">SAMN05421647_106172</name>
</gene>
<dbReference type="PRINTS" id="PR00455">
    <property type="entry name" value="HTHTETR"/>
</dbReference>
<dbReference type="InterPro" id="IPR050109">
    <property type="entry name" value="HTH-type_TetR-like_transc_reg"/>
</dbReference>
<dbReference type="RefSeq" id="WP_076463423.1">
    <property type="nucleotide sequence ID" value="NZ_FTMN01000006.1"/>
</dbReference>
<protein>
    <submittedName>
        <fullName evidence="6">Transcriptional regulator, TetR family</fullName>
    </submittedName>
</protein>
<dbReference type="AlphaFoldDB" id="A0A1N6U303"/>
<accession>A0A1N6U303</accession>
<keyword evidence="1" id="KW-0805">Transcription regulation</keyword>
<dbReference type="GO" id="GO:0003700">
    <property type="term" value="F:DNA-binding transcription factor activity"/>
    <property type="evidence" value="ECO:0007669"/>
    <property type="project" value="TreeGrafter"/>
</dbReference>
<dbReference type="STRING" id="49186.SAMN05421647_106172"/>
<organism evidence="6 7">
    <name type="scientific">Marinobacterium stanieri</name>
    <dbReference type="NCBI Taxonomy" id="49186"/>
    <lineage>
        <taxon>Bacteria</taxon>
        <taxon>Pseudomonadati</taxon>
        <taxon>Pseudomonadota</taxon>
        <taxon>Gammaproteobacteria</taxon>
        <taxon>Oceanospirillales</taxon>
        <taxon>Oceanospirillaceae</taxon>
        <taxon>Marinobacterium</taxon>
    </lineage>
</organism>
<dbReference type="Pfam" id="PF00440">
    <property type="entry name" value="TetR_N"/>
    <property type="match status" value="1"/>
</dbReference>
<evidence type="ECO:0000256" key="3">
    <source>
        <dbReference type="ARBA" id="ARBA00023163"/>
    </source>
</evidence>
<reference evidence="6 7" key="1">
    <citation type="submission" date="2017-01" db="EMBL/GenBank/DDBJ databases">
        <authorList>
            <person name="Mah S.A."/>
            <person name="Swanson W.J."/>
            <person name="Moy G.W."/>
            <person name="Vacquier V.D."/>
        </authorList>
    </citation>
    <scope>NUCLEOTIDE SEQUENCE [LARGE SCALE GENOMIC DNA]</scope>
    <source>
        <strain evidence="6 7">DSM 7027</strain>
    </source>
</reference>
<evidence type="ECO:0000313" key="7">
    <source>
        <dbReference type="Proteomes" id="UP000186895"/>
    </source>
</evidence>
<sequence length="206" mass="23225">MNQTKTSYHHGDLRSSLLDVATQLIAEGGVDALSMRKLADRVGVSRTAPYHHFTDKHALLSALAEEGFKAYEHSLRETMAGVSDPDEWLPCFAHWYLSFAQANPELYNLMFGQNVWKAGEPTEQLKGQAHGCFRRYVEMVSDWQQRGLIANDMDPLRFAQVSWSTLHGMSRLLLDGIYVDIKHLDEVVDLAISMFRAAGIKPQSTD</sequence>
<dbReference type="GO" id="GO:0000976">
    <property type="term" value="F:transcription cis-regulatory region binding"/>
    <property type="evidence" value="ECO:0007669"/>
    <property type="project" value="TreeGrafter"/>
</dbReference>
<dbReference type="Proteomes" id="UP000186895">
    <property type="component" value="Unassembled WGS sequence"/>
</dbReference>